<keyword evidence="1" id="KW-0472">Membrane</keyword>
<reference evidence="3" key="2">
    <citation type="journal article" date="2023" name="BMC Genomics">
        <title>Pest status, molecular evolution, and epigenetic factors derived from the genome assembly of Frankliniella fusca, a thysanopteran phytovirus vector.</title>
        <authorList>
            <person name="Catto M.A."/>
            <person name="Labadie P.E."/>
            <person name="Jacobson A.L."/>
            <person name="Kennedy G.G."/>
            <person name="Srinivasan R."/>
            <person name="Hunt B.G."/>
        </authorList>
    </citation>
    <scope>NUCLEOTIDE SEQUENCE</scope>
    <source>
        <strain evidence="3">PL_HMW_Pooled</strain>
    </source>
</reference>
<evidence type="ECO:0000313" key="3">
    <source>
        <dbReference type="EMBL" id="KAK3911031.1"/>
    </source>
</evidence>
<comment type="caution">
    <text evidence="3">The sequence shown here is derived from an EMBL/GenBank/DDBJ whole genome shotgun (WGS) entry which is preliminary data.</text>
</comment>
<reference evidence="3" key="1">
    <citation type="submission" date="2021-07" db="EMBL/GenBank/DDBJ databases">
        <authorList>
            <person name="Catto M.A."/>
            <person name="Jacobson A."/>
            <person name="Kennedy G."/>
            <person name="Labadie P."/>
            <person name="Hunt B.G."/>
            <person name="Srinivasan R."/>
        </authorList>
    </citation>
    <scope>NUCLEOTIDE SEQUENCE</scope>
    <source>
        <strain evidence="3">PL_HMW_Pooled</strain>
        <tissue evidence="3">Head</tissue>
    </source>
</reference>
<feature type="chain" id="PRO_5042217610" evidence="2">
    <location>
        <begin position="21"/>
        <end position="204"/>
    </location>
</feature>
<keyword evidence="2" id="KW-0732">Signal</keyword>
<keyword evidence="1" id="KW-0812">Transmembrane</keyword>
<keyword evidence="4" id="KW-1185">Reference proteome</keyword>
<evidence type="ECO:0000256" key="2">
    <source>
        <dbReference type="SAM" id="SignalP"/>
    </source>
</evidence>
<gene>
    <name evidence="3" type="ORF">KUF71_020735</name>
</gene>
<dbReference type="EMBL" id="JAHWGI010000219">
    <property type="protein sequence ID" value="KAK3911031.1"/>
    <property type="molecule type" value="Genomic_DNA"/>
</dbReference>
<sequence length="204" mass="21723">MLPLLVAVLALAAAPGAVLSQQAEQVPAEVYGPPQAYSAPAPAAAGPELTALTADNAAYTPYAYSYSEPGFSVQTGYEGYLVPYQGHSVPSPGALGLLAALLPLPKLGLKLFPKVGLFLLGFLFLLLIGGAFTTAVCAFTPFCTISFLGLGLTRNTMRSYLTPDRLTQTTAFVLDAIDKYKDFSKKVSKEAKEARSKDSKRRRR</sequence>
<accession>A0AAE1L8U5</accession>
<protein>
    <submittedName>
        <fullName evidence="3">Formate--tetrahydrofolate ligase</fullName>
    </submittedName>
</protein>
<dbReference type="Proteomes" id="UP001219518">
    <property type="component" value="Unassembled WGS sequence"/>
</dbReference>
<proteinExistence type="predicted"/>
<keyword evidence="1" id="KW-1133">Transmembrane helix</keyword>
<feature type="transmembrane region" description="Helical" evidence="1">
    <location>
        <begin position="117"/>
        <end position="150"/>
    </location>
</feature>
<feature type="signal peptide" evidence="2">
    <location>
        <begin position="1"/>
        <end position="20"/>
    </location>
</feature>
<name>A0AAE1L8U5_9NEOP</name>
<dbReference type="AlphaFoldDB" id="A0AAE1L8U5"/>
<dbReference type="GO" id="GO:0016874">
    <property type="term" value="F:ligase activity"/>
    <property type="evidence" value="ECO:0007669"/>
    <property type="project" value="UniProtKB-KW"/>
</dbReference>
<keyword evidence="3" id="KW-0436">Ligase</keyword>
<organism evidence="3 4">
    <name type="scientific">Frankliniella fusca</name>
    <dbReference type="NCBI Taxonomy" id="407009"/>
    <lineage>
        <taxon>Eukaryota</taxon>
        <taxon>Metazoa</taxon>
        <taxon>Ecdysozoa</taxon>
        <taxon>Arthropoda</taxon>
        <taxon>Hexapoda</taxon>
        <taxon>Insecta</taxon>
        <taxon>Pterygota</taxon>
        <taxon>Neoptera</taxon>
        <taxon>Paraneoptera</taxon>
        <taxon>Thysanoptera</taxon>
        <taxon>Terebrantia</taxon>
        <taxon>Thripoidea</taxon>
        <taxon>Thripidae</taxon>
        <taxon>Frankliniella</taxon>
    </lineage>
</organism>
<evidence type="ECO:0000256" key="1">
    <source>
        <dbReference type="SAM" id="Phobius"/>
    </source>
</evidence>
<evidence type="ECO:0000313" key="4">
    <source>
        <dbReference type="Proteomes" id="UP001219518"/>
    </source>
</evidence>